<gene>
    <name evidence="2" type="ORF">RFI_32101</name>
</gene>
<comment type="caution">
    <text evidence="2">The sequence shown here is derived from an EMBL/GenBank/DDBJ whole genome shotgun (WGS) entry which is preliminary data.</text>
</comment>
<keyword evidence="1" id="KW-0812">Transmembrane</keyword>
<name>X6LX32_RETFI</name>
<reference evidence="2 3" key="1">
    <citation type="journal article" date="2013" name="Curr. Biol.">
        <title>The Genome of the Foraminiferan Reticulomyxa filosa.</title>
        <authorList>
            <person name="Glockner G."/>
            <person name="Hulsmann N."/>
            <person name="Schleicher M."/>
            <person name="Noegel A.A."/>
            <person name="Eichinger L."/>
            <person name="Gallinger C."/>
            <person name="Pawlowski J."/>
            <person name="Sierra R."/>
            <person name="Euteneuer U."/>
            <person name="Pillet L."/>
            <person name="Moustafa A."/>
            <person name="Platzer M."/>
            <person name="Groth M."/>
            <person name="Szafranski K."/>
            <person name="Schliwa M."/>
        </authorList>
    </citation>
    <scope>NUCLEOTIDE SEQUENCE [LARGE SCALE GENOMIC DNA]</scope>
</reference>
<dbReference type="EMBL" id="ASPP01028301">
    <property type="protein sequence ID" value="ETO05295.1"/>
    <property type="molecule type" value="Genomic_DNA"/>
</dbReference>
<dbReference type="Proteomes" id="UP000023152">
    <property type="component" value="Unassembled WGS sequence"/>
</dbReference>
<organism evidence="2 3">
    <name type="scientific">Reticulomyxa filosa</name>
    <dbReference type="NCBI Taxonomy" id="46433"/>
    <lineage>
        <taxon>Eukaryota</taxon>
        <taxon>Sar</taxon>
        <taxon>Rhizaria</taxon>
        <taxon>Retaria</taxon>
        <taxon>Foraminifera</taxon>
        <taxon>Monothalamids</taxon>
        <taxon>Reticulomyxidae</taxon>
        <taxon>Reticulomyxa</taxon>
    </lineage>
</organism>
<accession>X6LX32</accession>
<keyword evidence="3" id="KW-1185">Reference proteome</keyword>
<protein>
    <submittedName>
        <fullName evidence="2">Uncharacterized protein</fullName>
    </submittedName>
</protein>
<dbReference type="AlphaFoldDB" id="X6LX32"/>
<feature type="transmembrane region" description="Helical" evidence="1">
    <location>
        <begin position="118"/>
        <end position="139"/>
    </location>
</feature>
<proteinExistence type="predicted"/>
<keyword evidence="1" id="KW-1133">Transmembrane helix</keyword>
<evidence type="ECO:0000313" key="2">
    <source>
        <dbReference type="EMBL" id="ETO05295.1"/>
    </source>
</evidence>
<feature type="transmembrane region" description="Helical" evidence="1">
    <location>
        <begin position="34"/>
        <end position="53"/>
    </location>
</feature>
<evidence type="ECO:0000313" key="3">
    <source>
        <dbReference type="Proteomes" id="UP000023152"/>
    </source>
</evidence>
<sequence>MNVFDNTKDHKDVLNAIRKTIFDYEYPFPNTCKLFSWILVILLWLGCAAIVIIKGLQFDLQHEADEEKLGKKYPCGHINAQYNIATEIANQLAAQFNFNDNHHSDNISDGRPGRNNDIFVWLISVGVSLLWSVFVWQPLTILFLTALRVWAFRHGLVLEASVKNLCAWIGFSCCGCKNCAQNHLTRKVVDLNDTEHGFQQGTDFVAALAVSDRVVDKHLFLSKFDWLIASEENASEHLAGQSAIGQLNFATIKTEDNKESEKSTEHEEYKSLLFSFFLLSQILKKSLKSFSFLPLILIQQMLTQSEKLNYNLTIFCPDCLWKTFTGAIASITVKKIQIQSYFISTFLKILQ</sequence>
<evidence type="ECO:0000256" key="1">
    <source>
        <dbReference type="SAM" id="Phobius"/>
    </source>
</evidence>
<keyword evidence="1" id="KW-0472">Membrane</keyword>